<evidence type="ECO:0000313" key="2">
    <source>
        <dbReference type="EMBL" id="SVC80879.1"/>
    </source>
</evidence>
<feature type="transmembrane region" description="Helical" evidence="1">
    <location>
        <begin position="57"/>
        <end position="79"/>
    </location>
</feature>
<keyword evidence="1" id="KW-1133">Transmembrane helix</keyword>
<dbReference type="AlphaFoldDB" id="A0A382Q5M7"/>
<sequence>MQGAFFVQDIMVQNYPFRDFFAQALQQGKLPLWNAAINCGFPLFAEGQAGALYPPNIVLALMLPTWAALNLNVVLHLWLGAVGIYALVRSFGAVPAAGLCAGLCYALSGYMAIRVMSPNFIDVCAWIPILLLLVDRALARRQWIYLLLFALVVCLQLLAGHPQATVYGFGVV</sequence>
<accession>A0A382Q5M7</accession>
<reference evidence="2" key="1">
    <citation type="submission" date="2018-05" db="EMBL/GenBank/DDBJ databases">
        <authorList>
            <person name="Lanie J.A."/>
            <person name="Ng W.-L."/>
            <person name="Kazmierczak K.M."/>
            <person name="Andrzejewski T.M."/>
            <person name="Davidsen T.M."/>
            <person name="Wayne K.J."/>
            <person name="Tettelin H."/>
            <person name="Glass J.I."/>
            <person name="Rusch D."/>
            <person name="Podicherti R."/>
            <person name="Tsui H.-C.T."/>
            <person name="Winkler M.E."/>
        </authorList>
    </citation>
    <scope>NUCLEOTIDE SEQUENCE</scope>
</reference>
<protein>
    <recommendedName>
        <fullName evidence="3">Membrane protein 6-pyruvoyl-tetrahydropterin synthase-related domain-containing protein</fullName>
    </recommendedName>
</protein>
<feature type="transmembrane region" description="Helical" evidence="1">
    <location>
        <begin position="119"/>
        <end position="138"/>
    </location>
</feature>
<feature type="non-terminal residue" evidence="2">
    <location>
        <position position="172"/>
    </location>
</feature>
<name>A0A382Q5M7_9ZZZZ</name>
<organism evidence="2">
    <name type="scientific">marine metagenome</name>
    <dbReference type="NCBI Taxonomy" id="408172"/>
    <lineage>
        <taxon>unclassified sequences</taxon>
        <taxon>metagenomes</taxon>
        <taxon>ecological metagenomes</taxon>
    </lineage>
</organism>
<proteinExistence type="predicted"/>
<feature type="transmembrane region" description="Helical" evidence="1">
    <location>
        <begin position="91"/>
        <end position="113"/>
    </location>
</feature>
<keyword evidence="1" id="KW-0812">Transmembrane</keyword>
<gene>
    <name evidence="2" type="ORF">METZ01_LOCUS333733</name>
</gene>
<evidence type="ECO:0000256" key="1">
    <source>
        <dbReference type="SAM" id="Phobius"/>
    </source>
</evidence>
<feature type="transmembrane region" description="Helical" evidence="1">
    <location>
        <begin position="143"/>
        <end position="159"/>
    </location>
</feature>
<evidence type="ECO:0008006" key="3">
    <source>
        <dbReference type="Google" id="ProtNLM"/>
    </source>
</evidence>
<keyword evidence="1" id="KW-0472">Membrane</keyword>
<dbReference type="EMBL" id="UINC01112147">
    <property type="protein sequence ID" value="SVC80879.1"/>
    <property type="molecule type" value="Genomic_DNA"/>
</dbReference>